<dbReference type="EMBL" id="DS028093">
    <property type="protein sequence ID" value="KMP00167.1"/>
    <property type="molecule type" value="Genomic_DNA"/>
</dbReference>
<gene>
    <name evidence="2" type="ORF">CIRG_00309</name>
</gene>
<dbReference type="Proteomes" id="UP000054565">
    <property type="component" value="Unassembled WGS sequence"/>
</dbReference>
<sequence length="124" mass="14152">MNDRAEWRSSDFPLYEPRVLDRNVVALKRCEHRGHCVLRGRSSWDKAGSHRRKDSLGFEQITCRVETKNVFPSARSDGFVHGPKTRRERLGSGPSGRIRSNQIPGRETPVQNEDGFSSPNTEVF</sequence>
<dbReference type="AlphaFoldDB" id="A0A0J7ASD8"/>
<reference evidence="3" key="1">
    <citation type="journal article" date="2010" name="Genome Res.">
        <title>Population genomic sequencing of Coccidioides fungi reveals recent hybridization and transposon control.</title>
        <authorList>
            <person name="Neafsey D.E."/>
            <person name="Barker B.M."/>
            <person name="Sharpton T.J."/>
            <person name="Stajich J.E."/>
            <person name="Park D.J."/>
            <person name="Whiston E."/>
            <person name="Hung C.-Y."/>
            <person name="McMahan C."/>
            <person name="White J."/>
            <person name="Sykes S."/>
            <person name="Heiman D."/>
            <person name="Young S."/>
            <person name="Zeng Q."/>
            <person name="Abouelleil A."/>
            <person name="Aftuck L."/>
            <person name="Bessette D."/>
            <person name="Brown A."/>
            <person name="FitzGerald M."/>
            <person name="Lui A."/>
            <person name="Macdonald J.P."/>
            <person name="Priest M."/>
            <person name="Orbach M.J."/>
            <person name="Galgiani J.N."/>
            <person name="Kirkland T.N."/>
            <person name="Cole G.T."/>
            <person name="Birren B.W."/>
            <person name="Henn M.R."/>
            <person name="Taylor J.W."/>
            <person name="Rounsley S.D."/>
        </authorList>
    </citation>
    <scope>NUCLEOTIDE SEQUENCE [LARGE SCALE GENOMIC DNA]</scope>
    <source>
        <strain evidence="3">RMSCC 2394</strain>
    </source>
</reference>
<feature type="compositionally biased region" description="Polar residues" evidence="1">
    <location>
        <begin position="98"/>
        <end position="124"/>
    </location>
</feature>
<protein>
    <submittedName>
        <fullName evidence="2">Uncharacterized protein</fullName>
    </submittedName>
</protein>
<proteinExistence type="predicted"/>
<evidence type="ECO:0000313" key="3">
    <source>
        <dbReference type="Proteomes" id="UP000054565"/>
    </source>
</evidence>
<accession>A0A0J7ASD8</accession>
<name>A0A0J7ASD8_COCIT</name>
<evidence type="ECO:0000256" key="1">
    <source>
        <dbReference type="SAM" id="MobiDB-lite"/>
    </source>
</evidence>
<feature type="region of interest" description="Disordered" evidence="1">
    <location>
        <begin position="73"/>
        <end position="124"/>
    </location>
</feature>
<organism evidence="2 3">
    <name type="scientific">Coccidioides immitis RMSCC 2394</name>
    <dbReference type="NCBI Taxonomy" id="404692"/>
    <lineage>
        <taxon>Eukaryota</taxon>
        <taxon>Fungi</taxon>
        <taxon>Dikarya</taxon>
        <taxon>Ascomycota</taxon>
        <taxon>Pezizomycotina</taxon>
        <taxon>Eurotiomycetes</taxon>
        <taxon>Eurotiomycetidae</taxon>
        <taxon>Onygenales</taxon>
        <taxon>Onygenaceae</taxon>
        <taxon>Coccidioides</taxon>
    </lineage>
</organism>
<evidence type="ECO:0000313" key="2">
    <source>
        <dbReference type="EMBL" id="KMP00167.1"/>
    </source>
</evidence>